<dbReference type="SUPFAM" id="SSF54695">
    <property type="entry name" value="POZ domain"/>
    <property type="match status" value="1"/>
</dbReference>
<organism evidence="3 4">
    <name type="scientific">Aureobasidium pullulans</name>
    <name type="common">Black yeast</name>
    <name type="synonym">Pullularia pullulans</name>
    <dbReference type="NCBI Taxonomy" id="5580"/>
    <lineage>
        <taxon>Eukaryota</taxon>
        <taxon>Fungi</taxon>
        <taxon>Dikarya</taxon>
        <taxon>Ascomycota</taxon>
        <taxon>Pezizomycotina</taxon>
        <taxon>Dothideomycetes</taxon>
        <taxon>Dothideomycetidae</taxon>
        <taxon>Dothideales</taxon>
        <taxon>Saccotheciaceae</taxon>
        <taxon>Aureobasidium</taxon>
    </lineage>
</organism>
<feature type="region of interest" description="Disordered" evidence="1">
    <location>
        <begin position="213"/>
        <end position="240"/>
    </location>
</feature>
<dbReference type="InterPro" id="IPR011333">
    <property type="entry name" value="SKP1/BTB/POZ_sf"/>
</dbReference>
<dbReference type="InterPro" id="IPR000210">
    <property type="entry name" value="BTB/POZ_dom"/>
</dbReference>
<dbReference type="CDD" id="cd18186">
    <property type="entry name" value="BTB_POZ_ZBTB_KLHL-like"/>
    <property type="match status" value="1"/>
</dbReference>
<protein>
    <recommendedName>
        <fullName evidence="2">BTB domain-containing protein</fullName>
    </recommendedName>
</protein>
<reference evidence="3 4" key="1">
    <citation type="submission" date="2018-10" db="EMBL/GenBank/DDBJ databases">
        <title>Fifty Aureobasidium pullulans genomes reveal a recombining polyextremotolerant generalist.</title>
        <authorList>
            <person name="Gostincar C."/>
            <person name="Turk M."/>
            <person name="Zajc J."/>
            <person name="Gunde-Cimerman N."/>
        </authorList>
    </citation>
    <scope>NUCLEOTIDE SEQUENCE [LARGE SCALE GENOMIC DNA]</scope>
    <source>
        <strain evidence="3 4">EXF-6604</strain>
    </source>
</reference>
<accession>A0A4S9JY40</accession>
<evidence type="ECO:0000256" key="1">
    <source>
        <dbReference type="SAM" id="MobiDB-lite"/>
    </source>
</evidence>
<evidence type="ECO:0000313" key="4">
    <source>
        <dbReference type="Proteomes" id="UP000306584"/>
    </source>
</evidence>
<comment type="caution">
    <text evidence="3">The sequence shown here is derived from an EMBL/GenBank/DDBJ whole genome shotgun (WGS) entry which is preliminary data.</text>
</comment>
<dbReference type="AlphaFoldDB" id="A0A4S9JY40"/>
<proteinExistence type="predicted"/>
<sequence>MAQPRNYFNNKSFSDVMIKFGRHEVHADRVILAGCSAQFEKEMIIDPETDMAVINLKATHDAKAIYVMLKHCYGIAWETPSTPAYLYDFNFVLTVYNVADTYGISDLYQKARGKFCSMVSDFFLQWLCDLIPKTTANCFIWTLSRVLGPFAGEDCTALQEEVFGTLFENKEFVQLFARGLFFDLTYAVRFAQRIRDKLVAREWDPNWTDRYDSWDDDASHSVESSSESGSVAEISTAEEV</sequence>
<feature type="compositionally biased region" description="Low complexity" evidence="1">
    <location>
        <begin position="221"/>
        <end position="240"/>
    </location>
</feature>
<evidence type="ECO:0000313" key="3">
    <source>
        <dbReference type="EMBL" id="THY07977.1"/>
    </source>
</evidence>
<dbReference type="EMBL" id="QZBD01000707">
    <property type="protein sequence ID" value="THY07977.1"/>
    <property type="molecule type" value="Genomic_DNA"/>
</dbReference>
<evidence type="ECO:0000259" key="2">
    <source>
        <dbReference type="Pfam" id="PF00651"/>
    </source>
</evidence>
<dbReference type="Proteomes" id="UP000306584">
    <property type="component" value="Unassembled WGS sequence"/>
</dbReference>
<gene>
    <name evidence="3" type="ORF">D6D01_09703</name>
</gene>
<dbReference type="Gene3D" id="3.30.710.10">
    <property type="entry name" value="Potassium Channel Kv1.1, Chain A"/>
    <property type="match status" value="1"/>
</dbReference>
<feature type="domain" description="BTB" evidence="2">
    <location>
        <begin position="7"/>
        <end position="110"/>
    </location>
</feature>
<dbReference type="Pfam" id="PF00651">
    <property type="entry name" value="BTB"/>
    <property type="match status" value="1"/>
</dbReference>
<name>A0A4S9JY40_AURPU</name>